<evidence type="ECO:0000313" key="2">
    <source>
        <dbReference type="Proteomes" id="UP001147752"/>
    </source>
</evidence>
<accession>A0A9W9UXL5</accession>
<dbReference type="EMBL" id="JAPZBT010000004">
    <property type="protein sequence ID" value="KAJ5360414.1"/>
    <property type="molecule type" value="Genomic_DNA"/>
</dbReference>
<comment type="caution">
    <text evidence="1">The sequence shown here is derived from an EMBL/GenBank/DDBJ whole genome shotgun (WGS) entry which is preliminary data.</text>
</comment>
<reference evidence="1" key="1">
    <citation type="submission" date="2022-12" db="EMBL/GenBank/DDBJ databases">
        <authorList>
            <person name="Petersen C."/>
        </authorList>
    </citation>
    <scope>NUCLEOTIDE SEQUENCE</scope>
    <source>
        <strain evidence="1">IBT 3081</strain>
    </source>
</reference>
<reference evidence="1" key="2">
    <citation type="journal article" date="2023" name="IMA Fungus">
        <title>Comparative genomic study of the Penicillium genus elucidates a diverse pangenome and 15 lateral gene transfer events.</title>
        <authorList>
            <person name="Petersen C."/>
            <person name="Sorensen T."/>
            <person name="Nielsen M.R."/>
            <person name="Sondergaard T.E."/>
            <person name="Sorensen J.L."/>
            <person name="Fitzpatrick D.A."/>
            <person name="Frisvad J.C."/>
            <person name="Nielsen K.L."/>
        </authorList>
    </citation>
    <scope>NUCLEOTIDE SEQUENCE</scope>
    <source>
        <strain evidence="1">IBT 3081</strain>
    </source>
</reference>
<dbReference type="RefSeq" id="XP_056575900.1">
    <property type="nucleotide sequence ID" value="XM_056727328.1"/>
</dbReference>
<dbReference type="GeneID" id="81466511"/>
<evidence type="ECO:0000313" key="1">
    <source>
        <dbReference type="EMBL" id="KAJ5360414.1"/>
    </source>
</evidence>
<proteinExistence type="predicted"/>
<dbReference type="Proteomes" id="UP001147752">
    <property type="component" value="Unassembled WGS sequence"/>
</dbReference>
<name>A0A9W9UXL5_9EURO</name>
<protein>
    <submittedName>
        <fullName evidence="1">Uncharacterized protein</fullName>
    </submittedName>
</protein>
<sequence length="117" mass="13099">MVIIAADQRPANSSHEGFHDKITYGVNVILIQGLGDSEPSNHAAYDVATTKISFTKWINQLTPMLSQTYPWMLEDNGQRIVIMDMKKSEAMFFDGAIALKSHCKRNQTISRNSLVAK</sequence>
<keyword evidence="2" id="KW-1185">Reference proteome</keyword>
<dbReference type="AlphaFoldDB" id="A0A9W9UXL5"/>
<organism evidence="1 2">
    <name type="scientific">Penicillium concentricum</name>
    <dbReference type="NCBI Taxonomy" id="293559"/>
    <lineage>
        <taxon>Eukaryota</taxon>
        <taxon>Fungi</taxon>
        <taxon>Dikarya</taxon>
        <taxon>Ascomycota</taxon>
        <taxon>Pezizomycotina</taxon>
        <taxon>Eurotiomycetes</taxon>
        <taxon>Eurotiomycetidae</taxon>
        <taxon>Eurotiales</taxon>
        <taxon>Aspergillaceae</taxon>
        <taxon>Penicillium</taxon>
    </lineage>
</organism>
<gene>
    <name evidence="1" type="ORF">N7517_009605</name>
</gene>